<dbReference type="SUPFAM" id="SSF88659">
    <property type="entry name" value="Sigma3 and sigma4 domains of RNA polymerase sigma factors"/>
    <property type="match status" value="1"/>
</dbReference>
<evidence type="ECO:0000313" key="8">
    <source>
        <dbReference type="Proteomes" id="UP000824073"/>
    </source>
</evidence>
<organism evidence="7 8">
    <name type="scientific">Candidatus Ventrousia excrementavium</name>
    <dbReference type="NCBI Taxonomy" id="2840961"/>
    <lineage>
        <taxon>Bacteria</taxon>
        <taxon>Bacillati</taxon>
        <taxon>Bacillota</taxon>
        <taxon>Clostridia</taxon>
        <taxon>Eubacteriales</taxon>
        <taxon>Clostridiaceae</taxon>
        <taxon>Clostridiaceae incertae sedis</taxon>
        <taxon>Candidatus Ventrousia</taxon>
    </lineage>
</organism>
<reference evidence="7" key="2">
    <citation type="journal article" date="2021" name="PeerJ">
        <title>Extensive microbial diversity within the chicken gut microbiome revealed by metagenomics and culture.</title>
        <authorList>
            <person name="Gilroy R."/>
            <person name="Ravi A."/>
            <person name="Getino M."/>
            <person name="Pursley I."/>
            <person name="Horton D.L."/>
            <person name="Alikhan N.F."/>
            <person name="Baker D."/>
            <person name="Gharbi K."/>
            <person name="Hall N."/>
            <person name="Watson M."/>
            <person name="Adriaenssens E.M."/>
            <person name="Foster-Nyarko E."/>
            <person name="Jarju S."/>
            <person name="Secka A."/>
            <person name="Antonio M."/>
            <person name="Oren A."/>
            <person name="Chaudhuri R.R."/>
            <person name="La Ragione R."/>
            <person name="Hildebrand F."/>
            <person name="Pallen M.J."/>
        </authorList>
    </citation>
    <scope>NUCLEOTIDE SEQUENCE</scope>
    <source>
        <strain evidence="7">CHK191-8634</strain>
    </source>
</reference>
<dbReference type="GO" id="GO:0016987">
    <property type="term" value="F:sigma factor activity"/>
    <property type="evidence" value="ECO:0007669"/>
    <property type="project" value="UniProtKB-KW"/>
</dbReference>
<dbReference type="InterPro" id="IPR036388">
    <property type="entry name" value="WH-like_DNA-bd_sf"/>
</dbReference>
<dbReference type="Gene3D" id="1.10.1740.10">
    <property type="match status" value="1"/>
</dbReference>
<evidence type="ECO:0000256" key="1">
    <source>
        <dbReference type="ARBA" id="ARBA00010641"/>
    </source>
</evidence>
<comment type="caution">
    <text evidence="7">The sequence shown here is derived from an EMBL/GenBank/DDBJ whole genome shotgun (WGS) entry which is preliminary data.</text>
</comment>
<dbReference type="Pfam" id="PF08281">
    <property type="entry name" value="Sigma70_r4_2"/>
    <property type="match status" value="1"/>
</dbReference>
<dbReference type="NCBIfam" id="TIGR02937">
    <property type="entry name" value="sigma70-ECF"/>
    <property type="match status" value="1"/>
</dbReference>
<evidence type="ECO:0000259" key="6">
    <source>
        <dbReference type="Pfam" id="PF08281"/>
    </source>
</evidence>
<evidence type="ECO:0000256" key="3">
    <source>
        <dbReference type="ARBA" id="ARBA00023082"/>
    </source>
</evidence>
<sequence>MSTQQTAADGRAFLEQCIARMSLGDKDALAAFYEKTRDALYGFVLAIVKNQQDAEDVLQDTYLRIYGAAGGYQATGSPMPWVFTIARNLALMRLRQHARRSDGPADDDEALFDVPDDRGLDPDERILLREVIRSLNDEERQIVMLHAVGGFKHREIAHMLGLALPTVLSKYNRALKKLRAQMKGE</sequence>
<evidence type="ECO:0000313" key="7">
    <source>
        <dbReference type="EMBL" id="HIU43328.1"/>
    </source>
</evidence>
<evidence type="ECO:0000256" key="4">
    <source>
        <dbReference type="ARBA" id="ARBA00023163"/>
    </source>
</evidence>
<reference evidence="7" key="1">
    <citation type="submission" date="2020-10" db="EMBL/GenBank/DDBJ databases">
        <authorList>
            <person name="Gilroy R."/>
        </authorList>
    </citation>
    <scope>NUCLEOTIDE SEQUENCE</scope>
    <source>
        <strain evidence="7">CHK191-8634</strain>
    </source>
</reference>
<dbReference type="GO" id="GO:0006352">
    <property type="term" value="P:DNA-templated transcription initiation"/>
    <property type="evidence" value="ECO:0007669"/>
    <property type="project" value="InterPro"/>
</dbReference>
<dbReference type="Proteomes" id="UP000824073">
    <property type="component" value="Unassembled WGS sequence"/>
</dbReference>
<dbReference type="PANTHER" id="PTHR43133">
    <property type="entry name" value="RNA POLYMERASE ECF-TYPE SIGMA FACTO"/>
    <property type="match status" value="1"/>
</dbReference>
<evidence type="ECO:0000259" key="5">
    <source>
        <dbReference type="Pfam" id="PF04542"/>
    </source>
</evidence>
<dbReference type="SUPFAM" id="SSF88946">
    <property type="entry name" value="Sigma2 domain of RNA polymerase sigma factors"/>
    <property type="match status" value="1"/>
</dbReference>
<feature type="domain" description="RNA polymerase sigma factor 70 region 4 type 2" evidence="6">
    <location>
        <begin position="127"/>
        <end position="178"/>
    </location>
</feature>
<keyword evidence="3" id="KW-0731">Sigma factor</keyword>
<dbReference type="EMBL" id="DVMR01000033">
    <property type="protein sequence ID" value="HIU43328.1"/>
    <property type="molecule type" value="Genomic_DNA"/>
</dbReference>
<name>A0A9D1ITL3_9CLOT</name>
<keyword evidence="4" id="KW-0804">Transcription</keyword>
<dbReference type="InterPro" id="IPR013249">
    <property type="entry name" value="RNA_pol_sigma70_r4_t2"/>
</dbReference>
<dbReference type="InterPro" id="IPR013325">
    <property type="entry name" value="RNA_pol_sigma_r2"/>
</dbReference>
<comment type="similarity">
    <text evidence="1">Belongs to the sigma-70 factor family. ECF subfamily.</text>
</comment>
<dbReference type="GO" id="GO:0003677">
    <property type="term" value="F:DNA binding"/>
    <property type="evidence" value="ECO:0007669"/>
    <property type="project" value="InterPro"/>
</dbReference>
<keyword evidence="2" id="KW-0805">Transcription regulation</keyword>
<proteinExistence type="inferred from homology"/>
<dbReference type="AlphaFoldDB" id="A0A9D1ITL3"/>
<accession>A0A9D1ITL3</accession>
<feature type="domain" description="RNA polymerase sigma-70 region 2" evidence="5">
    <location>
        <begin position="32"/>
        <end position="100"/>
    </location>
</feature>
<evidence type="ECO:0000256" key="2">
    <source>
        <dbReference type="ARBA" id="ARBA00023015"/>
    </source>
</evidence>
<dbReference type="Pfam" id="PF04542">
    <property type="entry name" value="Sigma70_r2"/>
    <property type="match status" value="1"/>
</dbReference>
<dbReference type="Gene3D" id="1.10.10.10">
    <property type="entry name" value="Winged helix-like DNA-binding domain superfamily/Winged helix DNA-binding domain"/>
    <property type="match status" value="1"/>
</dbReference>
<dbReference type="InterPro" id="IPR007627">
    <property type="entry name" value="RNA_pol_sigma70_r2"/>
</dbReference>
<dbReference type="InterPro" id="IPR039425">
    <property type="entry name" value="RNA_pol_sigma-70-like"/>
</dbReference>
<gene>
    <name evidence="7" type="ORF">IAB67_03415</name>
</gene>
<dbReference type="InterPro" id="IPR014284">
    <property type="entry name" value="RNA_pol_sigma-70_dom"/>
</dbReference>
<dbReference type="InterPro" id="IPR013324">
    <property type="entry name" value="RNA_pol_sigma_r3/r4-like"/>
</dbReference>
<dbReference type="PANTHER" id="PTHR43133:SF62">
    <property type="entry name" value="RNA POLYMERASE SIGMA FACTOR SIGZ"/>
    <property type="match status" value="1"/>
</dbReference>
<protein>
    <submittedName>
        <fullName evidence="7">RNA polymerase sigma factor</fullName>
    </submittedName>
</protein>
<dbReference type="CDD" id="cd06171">
    <property type="entry name" value="Sigma70_r4"/>
    <property type="match status" value="1"/>
</dbReference>